<comment type="caution">
    <text evidence="1">The sequence shown here is derived from an EMBL/GenBank/DDBJ whole genome shotgun (WGS) entry which is preliminary data.</text>
</comment>
<evidence type="ECO:0000313" key="1">
    <source>
        <dbReference type="EMBL" id="MBC3901510.1"/>
    </source>
</evidence>
<gene>
    <name evidence="1" type="ORF">GH811_18080</name>
</gene>
<accession>A0ABR6Z222</accession>
<dbReference type="Proteomes" id="UP000622405">
    <property type="component" value="Unassembled WGS sequence"/>
</dbReference>
<proteinExistence type="predicted"/>
<evidence type="ECO:0000313" key="2">
    <source>
        <dbReference type="Proteomes" id="UP000622405"/>
    </source>
</evidence>
<dbReference type="Gene3D" id="1.10.8.200">
    <property type="entry name" value="Replisome organizer (g39p helicase loader/inhibitor protein)"/>
    <property type="match status" value="1"/>
</dbReference>
<sequence length="131" mass="14947">MITRLRSPEICRERCPIYRINSKWNREGQSLTNTETAKILATIAAVYQNFDVNNFKQNIWAELLKETEYQHGVAATTGLLRCCKYPPTPADIIEAAKIEKLLQFEKQEELKIESCRNNQLSVGDAGMLPSD</sequence>
<protein>
    <recommendedName>
        <fullName evidence="3">Replicative helicase inhibitor G39P N-terminal domain-containing protein</fullName>
    </recommendedName>
</protein>
<reference evidence="1 2" key="1">
    <citation type="journal article" date="2020" name="mSystems">
        <title>Defining Genomic and Predicted Metabolic Features of the Acetobacterium Genus.</title>
        <authorList>
            <person name="Ross D.E."/>
            <person name="Marshall C.W."/>
            <person name="Gulliver D."/>
            <person name="May H.D."/>
            <person name="Norman R.S."/>
        </authorList>
    </citation>
    <scope>NUCLEOTIDE SEQUENCE [LARGE SCALE GENOMIC DNA]</scope>
    <source>
        <strain evidence="1 2">DSM 4132</strain>
    </source>
</reference>
<dbReference type="EMBL" id="WJBE01000030">
    <property type="protein sequence ID" value="MBC3901510.1"/>
    <property type="molecule type" value="Genomic_DNA"/>
</dbReference>
<keyword evidence="2" id="KW-1185">Reference proteome</keyword>
<name>A0ABR6Z222_9FIRM</name>
<evidence type="ECO:0008006" key="3">
    <source>
        <dbReference type="Google" id="ProtNLM"/>
    </source>
</evidence>
<organism evidence="1 2">
    <name type="scientific">Acetobacterium malicum</name>
    <dbReference type="NCBI Taxonomy" id="52692"/>
    <lineage>
        <taxon>Bacteria</taxon>
        <taxon>Bacillati</taxon>
        <taxon>Bacillota</taxon>
        <taxon>Clostridia</taxon>
        <taxon>Eubacteriales</taxon>
        <taxon>Eubacteriaceae</taxon>
        <taxon>Acetobacterium</taxon>
    </lineage>
</organism>